<sequence>MLIDEKQFYSCFITFALKEQSRTNYRVIFGYVSNQYTPDPHEIGSSVTSYIIGINKGFVFPDIDDYENPSRHFSQKGYVIFDDGKEKCPLESICNPFVFKDETQIINFGSHPLYNLTNSCRWKFIAPNEYGFKIVIYKFNPKTEVSITNSTDIIVNQRSVKLNHPYYNDDNSIQIYWLNSLMKFTANDFSISISIVKKSFNYTDENCTITDVDDVKKHWKSFTYPYKGFPNNARCFYNLTIPANTSVGMIIYTWGIETNADILQYYRSETDIVQILKQPSFNLGFMLESGYNGIEKSVLFEFKSDGSFSSLGFTIIFAFLECKCNSVIKCDASLKEQTIMGNNSDERYCGNLSCNITIQPCPTDFGFMKLTILLTNDGIPINYTLFDIFRIISNNETVLKIDNSNRDLVTFGIYIKSSNRNIFEAITNPSYIPGYVWITYQPYKLPSLNTHIILSANFSNCILDLSTHILYIIEISDDFKSKNLSILIYRFQKEKIRFSIFNNQSLTYNLNGGRNCFGLNPYKCEIKNNQIALYQNDNDENGQFVAVKLSEKFDGCVLSETVITTKEADHVNVTAISNNNGICDIILFTDDDYDITYLWTTSVRQNVKVFIGLDKSRLYFEFNSISAKKWQHIVLLSRSYIIEIPKSAAIFIMLSKFSGWISLEYPYFSMITTRHFGTTKYDDQPLVYQYIGNVALKFTAVYYNMSSKDSYYFLTSDEEDNFSDKI</sequence>
<reference evidence="2" key="1">
    <citation type="submission" date="2022-11" db="UniProtKB">
        <authorList>
            <consortium name="WormBaseParasite"/>
        </authorList>
    </citation>
    <scope>IDENTIFICATION</scope>
</reference>
<dbReference type="WBParaSite" id="PS1159_v2.g18634.t1">
    <property type="protein sequence ID" value="PS1159_v2.g18634.t1"/>
    <property type="gene ID" value="PS1159_v2.g18634"/>
</dbReference>
<evidence type="ECO:0000313" key="2">
    <source>
        <dbReference type="WBParaSite" id="PS1159_v2.g18634.t1"/>
    </source>
</evidence>
<protein>
    <submittedName>
        <fullName evidence="2">CUB domain-containing protein</fullName>
    </submittedName>
</protein>
<dbReference type="Proteomes" id="UP000887580">
    <property type="component" value="Unplaced"/>
</dbReference>
<accession>A0AC35FMZ8</accession>
<organism evidence="1 2">
    <name type="scientific">Panagrolaimus sp. PS1159</name>
    <dbReference type="NCBI Taxonomy" id="55785"/>
    <lineage>
        <taxon>Eukaryota</taxon>
        <taxon>Metazoa</taxon>
        <taxon>Ecdysozoa</taxon>
        <taxon>Nematoda</taxon>
        <taxon>Chromadorea</taxon>
        <taxon>Rhabditida</taxon>
        <taxon>Tylenchina</taxon>
        <taxon>Panagrolaimomorpha</taxon>
        <taxon>Panagrolaimoidea</taxon>
        <taxon>Panagrolaimidae</taxon>
        <taxon>Panagrolaimus</taxon>
    </lineage>
</organism>
<evidence type="ECO:0000313" key="1">
    <source>
        <dbReference type="Proteomes" id="UP000887580"/>
    </source>
</evidence>
<proteinExistence type="predicted"/>
<name>A0AC35FMZ8_9BILA</name>